<reference evidence="7" key="1">
    <citation type="journal article" date="2017" name="Cell">
        <title>Insights into land plant evolution garnered from the Marchantia polymorpha genome.</title>
        <authorList>
            <person name="Bowman J.L."/>
            <person name="Kohchi T."/>
            <person name="Yamato K.T."/>
            <person name="Jenkins J."/>
            <person name="Shu S."/>
            <person name="Ishizaki K."/>
            <person name="Yamaoka S."/>
            <person name="Nishihama R."/>
            <person name="Nakamura Y."/>
            <person name="Berger F."/>
            <person name="Adam C."/>
            <person name="Aki S.S."/>
            <person name="Althoff F."/>
            <person name="Araki T."/>
            <person name="Arteaga-Vazquez M.A."/>
            <person name="Balasubrmanian S."/>
            <person name="Barry K."/>
            <person name="Bauer D."/>
            <person name="Boehm C.R."/>
            <person name="Briginshaw L."/>
            <person name="Caballero-Perez J."/>
            <person name="Catarino B."/>
            <person name="Chen F."/>
            <person name="Chiyoda S."/>
            <person name="Chovatia M."/>
            <person name="Davies K.M."/>
            <person name="Delmans M."/>
            <person name="Demura T."/>
            <person name="Dierschke T."/>
            <person name="Dolan L."/>
            <person name="Dorantes-Acosta A.E."/>
            <person name="Eklund D.M."/>
            <person name="Florent S.N."/>
            <person name="Flores-Sandoval E."/>
            <person name="Fujiyama A."/>
            <person name="Fukuzawa H."/>
            <person name="Galik B."/>
            <person name="Grimanelli D."/>
            <person name="Grimwood J."/>
            <person name="Grossniklaus U."/>
            <person name="Hamada T."/>
            <person name="Haseloff J."/>
            <person name="Hetherington A.J."/>
            <person name="Higo A."/>
            <person name="Hirakawa Y."/>
            <person name="Hundley H.N."/>
            <person name="Ikeda Y."/>
            <person name="Inoue K."/>
            <person name="Inoue S.I."/>
            <person name="Ishida S."/>
            <person name="Jia Q."/>
            <person name="Kakita M."/>
            <person name="Kanazawa T."/>
            <person name="Kawai Y."/>
            <person name="Kawashima T."/>
            <person name="Kennedy M."/>
            <person name="Kinose K."/>
            <person name="Kinoshita T."/>
            <person name="Kohara Y."/>
            <person name="Koide E."/>
            <person name="Komatsu K."/>
            <person name="Kopischke S."/>
            <person name="Kubo M."/>
            <person name="Kyozuka J."/>
            <person name="Lagercrantz U."/>
            <person name="Lin S.S."/>
            <person name="Lindquist E."/>
            <person name="Lipzen A.M."/>
            <person name="Lu C.W."/>
            <person name="De Luna E."/>
            <person name="Martienssen R.A."/>
            <person name="Minamino N."/>
            <person name="Mizutani M."/>
            <person name="Mizutani M."/>
            <person name="Mochizuki N."/>
            <person name="Monte I."/>
            <person name="Mosher R."/>
            <person name="Nagasaki H."/>
            <person name="Nakagami H."/>
            <person name="Naramoto S."/>
            <person name="Nishitani K."/>
            <person name="Ohtani M."/>
            <person name="Okamoto T."/>
            <person name="Okumura M."/>
            <person name="Phillips J."/>
            <person name="Pollak B."/>
            <person name="Reinders A."/>
            <person name="Rovekamp M."/>
            <person name="Sano R."/>
            <person name="Sawa S."/>
            <person name="Schmid M.W."/>
            <person name="Shirakawa M."/>
            <person name="Solano R."/>
            <person name="Spunde A."/>
            <person name="Suetsugu N."/>
            <person name="Sugano S."/>
            <person name="Sugiyama A."/>
            <person name="Sun R."/>
            <person name="Suzuki Y."/>
            <person name="Takenaka M."/>
            <person name="Takezawa D."/>
            <person name="Tomogane H."/>
            <person name="Tsuzuki M."/>
            <person name="Ueda T."/>
            <person name="Umeda M."/>
            <person name="Ward J.M."/>
            <person name="Watanabe Y."/>
            <person name="Yazaki K."/>
            <person name="Yokoyama R."/>
            <person name="Yoshitake Y."/>
            <person name="Yotsui I."/>
            <person name="Zachgo S."/>
            <person name="Schmutz J."/>
        </authorList>
    </citation>
    <scope>NUCLEOTIDE SEQUENCE [LARGE SCALE GENOMIC DNA]</scope>
    <source>
        <strain evidence="7">Tak-1</strain>
    </source>
</reference>
<keyword evidence="2" id="KW-0677">Repeat</keyword>
<feature type="compositionally biased region" description="Polar residues" evidence="4">
    <location>
        <begin position="903"/>
        <end position="917"/>
    </location>
</feature>
<name>A0A2R6WX52_MARPO</name>
<feature type="compositionally biased region" description="Basic and acidic residues" evidence="4">
    <location>
        <begin position="528"/>
        <end position="547"/>
    </location>
</feature>
<dbReference type="OrthoDB" id="408728at2759"/>
<feature type="region of interest" description="Disordered" evidence="4">
    <location>
        <begin position="528"/>
        <end position="574"/>
    </location>
</feature>
<feature type="compositionally biased region" description="Basic and acidic residues" evidence="4">
    <location>
        <begin position="434"/>
        <end position="447"/>
    </location>
</feature>
<feature type="compositionally biased region" description="Polar residues" evidence="4">
    <location>
        <begin position="852"/>
        <end position="861"/>
    </location>
</feature>
<feature type="transmembrane region" description="Helical" evidence="5">
    <location>
        <begin position="1086"/>
        <end position="1116"/>
    </location>
</feature>
<feature type="region of interest" description="Disordered" evidence="4">
    <location>
        <begin position="829"/>
        <end position="1056"/>
    </location>
</feature>
<dbReference type="Gramene" id="Mp7g16950.1">
    <property type="protein sequence ID" value="Mp7g16950.1.cds"/>
    <property type="gene ID" value="Mp7g16950"/>
</dbReference>
<dbReference type="SMART" id="SM00320">
    <property type="entry name" value="WD40"/>
    <property type="match status" value="6"/>
</dbReference>
<dbReference type="PROSITE" id="PS50294">
    <property type="entry name" value="WD_REPEATS_REGION"/>
    <property type="match status" value="2"/>
</dbReference>
<feature type="compositionally biased region" description="Low complexity" evidence="4">
    <location>
        <begin position="862"/>
        <end position="896"/>
    </location>
</feature>
<dbReference type="EMBL" id="KZ772723">
    <property type="protein sequence ID" value="PTQ38415.1"/>
    <property type="molecule type" value="Genomic_DNA"/>
</dbReference>
<feature type="repeat" description="WD" evidence="3">
    <location>
        <begin position="632"/>
        <end position="674"/>
    </location>
</feature>
<dbReference type="Gene3D" id="2.130.10.10">
    <property type="entry name" value="YVTN repeat-like/Quinoprotein amine dehydrogenase"/>
    <property type="match status" value="1"/>
</dbReference>
<keyword evidence="7" id="KW-1185">Reference proteome</keyword>
<dbReference type="InterPro" id="IPR001680">
    <property type="entry name" value="WD40_rpt"/>
</dbReference>
<dbReference type="Proteomes" id="UP000244005">
    <property type="component" value="Unassembled WGS sequence"/>
</dbReference>
<evidence type="ECO:0000256" key="4">
    <source>
        <dbReference type="SAM" id="MobiDB-lite"/>
    </source>
</evidence>
<dbReference type="Pfam" id="PF00400">
    <property type="entry name" value="WD40"/>
    <property type="match status" value="4"/>
</dbReference>
<evidence type="ECO:0000313" key="6">
    <source>
        <dbReference type="EMBL" id="PTQ38415.1"/>
    </source>
</evidence>
<keyword evidence="5" id="KW-0812">Transmembrane</keyword>
<evidence type="ECO:0000256" key="1">
    <source>
        <dbReference type="ARBA" id="ARBA00022574"/>
    </source>
</evidence>
<dbReference type="PROSITE" id="PS50082">
    <property type="entry name" value="WD_REPEATS_2"/>
    <property type="match status" value="4"/>
</dbReference>
<dbReference type="InterPro" id="IPR036322">
    <property type="entry name" value="WD40_repeat_dom_sf"/>
</dbReference>
<evidence type="ECO:0000256" key="3">
    <source>
        <dbReference type="PROSITE-ProRule" id="PRU00221"/>
    </source>
</evidence>
<protein>
    <submittedName>
        <fullName evidence="6">Uncharacterized protein</fullName>
    </submittedName>
</protein>
<sequence length="1122" mass="121838">MEASSDDEFHEAKDEISSQSGSESPDEEGFDLGKYRSRRKEGQESPRHASSWYSDSRFSVWQDGPKSIHERRRLLYERFGIPDRSIDKRAEGDSSNPGPTIRDRPDDERQESSQNRIPRFLGGSIREHLTSVGEGFGRGANSGTSGSHGNGSSPRENSPNAARGAQIQARSFEDEVPSGSDSATPVPGIERLTQTSGAVLREGKWGPSSSKPPIGSRAVAGLSKLGPGSPGGTQIHATDKRGSQVHSPSSSLKKKPGSDSAGTLSPDTGDASIEGSVFDSANGHSSRNSDGGLDDMSGDKDPALDRSSSADENNDTVYKIKDLDSGKEFIIDELESKLREMDTGKEISLEEFESALGLSPVMQELRRREREKGGYTDDDISLVQDTSVVGKKKKKTLWVRTMKGVAKSVGLSKTRSSTDALKLQNEGSRGGSGGEEREGSGSVEKSRRMSTSHDSVELPRAPRSPQRVKVHVVRKSHKEFSDLHLGQEIHAHQGAIWTMKFSTDGRYLATAGHDRIIHIREVIDHPFDKDQDSKERVYDSADNRDAAASDSSHGRKGPVKASVSKKKAAQGSSPTKMPKLFWLSEKPVCSFKGHTEDVLDLSWSQQQHLLLSSSMDKTVRLWHISDGECLRTFIHSDYVTCIDFSPTDARYFMSGSLDDKVRMWNIHDNQVVDWSDVREMVTAASFSADGKRAAIGTYKGTCRFYNTTGHKLHLDQQIDVRNAQAKKGQGKKITGLQFMPGEPNKLLITSHDSRIRVYDGKELHLKFKGLRNVNSQIAASFNRTGEYIISASEDSRVYVWNSGAKDARSTRKDKSQSYEHFASSHVSIAIPWPGMGPQPDLLAGSSEHDTPIVSSRHSGNDSGALRSSLRSSPGSSTSSSRSNASSRSGSGLTSESVGECKSEQSSTYLVRNGSVGSEHNHRGDTADEEVTSGRSEANNGGLIGLFDKSDSNQISNFMESPVGDYNAPRHCGSSPALSISNDSPPLEQSMRSPSPSFFADNLTPKGSSSSATWPEEKLPPFRDSSGHQRSHGASWSASSPSQEVVNTTEVSPPEGEAPTTIAAVASWGLVIVTAGTEELVMPKTAIGFAIICTTACTCAADIFIFFVVLLLLIIFIHRHWKG</sequence>
<dbReference type="PANTHER" id="PTHR14221:SF0">
    <property type="entry name" value="WD REPEAT-CONTAINING PROTEIN 44"/>
    <property type="match status" value="1"/>
</dbReference>
<dbReference type="SUPFAM" id="SSF50978">
    <property type="entry name" value="WD40 repeat-like"/>
    <property type="match status" value="1"/>
</dbReference>
<feature type="repeat" description="WD" evidence="3">
    <location>
        <begin position="591"/>
        <end position="632"/>
    </location>
</feature>
<feature type="repeat" description="WD" evidence="3">
    <location>
        <begin position="780"/>
        <end position="801"/>
    </location>
</feature>
<feature type="region of interest" description="Disordered" evidence="4">
    <location>
        <begin position="409"/>
        <end position="469"/>
    </location>
</feature>
<feature type="compositionally biased region" description="Basic and acidic residues" evidence="4">
    <location>
        <begin position="78"/>
        <end position="92"/>
    </location>
</feature>
<dbReference type="InterPro" id="IPR040324">
    <property type="entry name" value="WDR44/Dgr2"/>
</dbReference>
<feature type="compositionally biased region" description="Basic and acidic residues" evidence="4">
    <location>
        <begin position="101"/>
        <end position="111"/>
    </location>
</feature>
<feature type="region of interest" description="Disordered" evidence="4">
    <location>
        <begin position="1"/>
        <end position="66"/>
    </location>
</feature>
<feature type="repeat" description="WD" evidence="3">
    <location>
        <begin position="489"/>
        <end position="522"/>
    </location>
</feature>
<evidence type="ECO:0000256" key="2">
    <source>
        <dbReference type="ARBA" id="ARBA00022737"/>
    </source>
</evidence>
<feature type="region of interest" description="Disordered" evidence="4">
    <location>
        <begin position="78"/>
        <end position="315"/>
    </location>
</feature>
<keyword evidence="5" id="KW-0472">Membrane</keyword>
<gene>
    <name evidence="6" type="ORF">MARPO_0051s0033</name>
</gene>
<keyword evidence="5" id="KW-1133">Transmembrane helix</keyword>
<evidence type="ECO:0000256" key="5">
    <source>
        <dbReference type="SAM" id="Phobius"/>
    </source>
</evidence>
<feature type="compositionally biased region" description="Basic residues" evidence="4">
    <location>
        <begin position="554"/>
        <end position="568"/>
    </location>
</feature>
<feature type="compositionally biased region" description="Basic and acidic residues" evidence="4">
    <location>
        <begin position="1014"/>
        <end position="1026"/>
    </location>
</feature>
<proteinExistence type="predicted"/>
<evidence type="ECO:0000313" key="7">
    <source>
        <dbReference type="Proteomes" id="UP000244005"/>
    </source>
</evidence>
<dbReference type="CDD" id="cd00200">
    <property type="entry name" value="WD40"/>
    <property type="match status" value="1"/>
</dbReference>
<feature type="compositionally biased region" description="Low complexity" evidence="4">
    <location>
        <begin position="1031"/>
        <end position="1041"/>
    </location>
</feature>
<dbReference type="PANTHER" id="PTHR14221">
    <property type="entry name" value="WD REPEAT DOMAIN 44"/>
    <property type="match status" value="1"/>
</dbReference>
<keyword evidence="1 3" id="KW-0853">WD repeat</keyword>
<dbReference type="InterPro" id="IPR015943">
    <property type="entry name" value="WD40/YVTN_repeat-like_dom_sf"/>
</dbReference>
<feature type="compositionally biased region" description="Low complexity" evidence="4">
    <location>
        <begin position="141"/>
        <end position="153"/>
    </location>
</feature>
<accession>A0A2R6WX52</accession>
<organism evidence="6 7">
    <name type="scientific">Marchantia polymorpha</name>
    <name type="common">Common liverwort</name>
    <name type="synonym">Marchantia aquatica</name>
    <dbReference type="NCBI Taxonomy" id="3197"/>
    <lineage>
        <taxon>Eukaryota</taxon>
        <taxon>Viridiplantae</taxon>
        <taxon>Streptophyta</taxon>
        <taxon>Embryophyta</taxon>
        <taxon>Marchantiophyta</taxon>
        <taxon>Marchantiopsida</taxon>
        <taxon>Marchantiidae</taxon>
        <taxon>Marchantiales</taxon>
        <taxon>Marchantiaceae</taxon>
        <taxon>Marchantia</taxon>
    </lineage>
</organism>
<dbReference type="AlphaFoldDB" id="A0A2R6WX52"/>